<dbReference type="Gene3D" id="3.20.20.80">
    <property type="entry name" value="Glycosidases"/>
    <property type="match status" value="1"/>
</dbReference>
<dbReference type="eggNOG" id="ENOG502SM3Y">
    <property type="taxonomic scope" value="Eukaryota"/>
</dbReference>
<name>S8FMA2_FOMSC</name>
<dbReference type="AlphaFoldDB" id="S8FMA2"/>
<evidence type="ECO:0000313" key="1">
    <source>
        <dbReference type="EMBL" id="EPT02456.1"/>
    </source>
</evidence>
<dbReference type="CDD" id="cd11577">
    <property type="entry name" value="GH71"/>
    <property type="match status" value="1"/>
</dbReference>
<dbReference type="EMBL" id="KE504135">
    <property type="protein sequence ID" value="EPT02456.1"/>
    <property type="molecule type" value="Genomic_DNA"/>
</dbReference>
<dbReference type="Pfam" id="PF03659">
    <property type="entry name" value="Glyco_hydro_71"/>
    <property type="match status" value="1"/>
</dbReference>
<keyword evidence="2" id="KW-1185">Reference proteome</keyword>
<organism evidence="1 2">
    <name type="scientific">Fomitopsis schrenkii</name>
    <name type="common">Brown rot fungus</name>
    <dbReference type="NCBI Taxonomy" id="2126942"/>
    <lineage>
        <taxon>Eukaryota</taxon>
        <taxon>Fungi</taxon>
        <taxon>Dikarya</taxon>
        <taxon>Basidiomycota</taxon>
        <taxon>Agaricomycotina</taxon>
        <taxon>Agaricomycetes</taxon>
        <taxon>Polyporales</taxon>
        <taxon>Fomitopsis</taxon>
    </lineage>
</organism>
<dbReference type="InterPro" id="IPR005197">
    <property type="entry name" value="Glyco_hydro_71"/>
</dbReference>
<dbReference type="GO" id="GO:0051118">
    <property type="term" value="F:glucan endo-1,3-alpha-glucosidase activity"/>
    <property type="evidence" value="ECO:0007669"/>
    <property type="project" value="InterPro"/>
</dbReference>
<sequence>MPSERLVVAHFMVGNTYPYTIDEWTADITLASTHAMDGFALNIGQSEWQMSRVADCYDAALHVNATHPFRLFLSLDMSSIPGETVQDALRIRDYVLRFAQHPCQLRYHGNVLVSTFSGEKSLFGQRDLDSAWSFVKKIIRDAGVEIYLIPSWFINPERYPSLHSMDGYFNWNGGWPIRLTSESPSREIHMPKLDRDRPHLAHLGGRAFMAAVSPWFFTHYGPDSWNKNWMYRADDWLFVRRWEQLIAQRDTIDIVQIISFNDYGESHYVGSIKGAQPGSHAWVDGYPHEPWLHLAGYYARAFKHGVCPLVEADTIYMWARPHLKGAITEDSLPRPRHWELTDDTIWVVVFAVAPAVVTISSSDDGRDAQVIDVPAGVTKLSHPVDPSGSMRARIERDGVVAAECIPEQDGFRFQERPKAYNFNAYCAMSLPGAGSERT</sequence>
<dbReference type="HOGENOM" id="CLU_019141_4_0_1"/>
<dbReference type="OrthoDB" id="3257981at2759"/>
<gene>
    <name evidence="1" type="ORF">FOMPIDRAFT_124162</name>
</gene>
<protein>
    <recommendedName>
        <fullName evidence="3">Glycoside hydrolase family 71 protein</fullName>
    </recommendedName>
</protein>
<evidence type="ECO:0008006" key="3">
    <source>
        <dbReference type="Google" id="ProtNLM"/>
    </source>
</evidence>
<proteinExistence type="predicted"/>
<evidence type="ECO:0000313" key="2">
    <source>
        <dbReference type="Proteomes" id="UP000015241"/>
    </source>
</evidence>
<dbReference type="InParanoid" id="S8FMA2"/>
<accession>S8FMA2</accession>
<reference evidence="1 2" key="1">
    <citation type="journal article" date="2012" name="Science">
        <title>The Paleozoic origin of enzymatic lignin decomposition reconstructed from 31 fungal genomes.</title>
        <authorList>
            <person name="Floudas D."/>
            <person name="Binder M."/>
            <person name="Riley R."/>
            <person name="Barry K."/>
            <person name="Blanchette R.A."/>
            <person name="Henrissat B."/>
            <person name="Martinez A.T."/>
            <person name="Otillar R."/>
            <person name="Spatafora J.W."/>
            <person name="Yadav J.S."/>
            <person name="Aerts A."/>
            <person name="Benoit I."/>
            <person name="Boyd A."/>
            <person name="Carlson A."/>
            <person name="Copeland A."/>
            <person name="Coutinho P.M."/>
            <person name="de Vries R.P."/>
            <person name="Ferreira P."/>
            <person name="Findley K."/>
            <person name="Foster B."/>
            <person name="Gaskell J."/>
            <person name="Glotzer D."/>
            <person name="Gorecki P."/>
            <person name="Heitman J."/>
            <person name="Hesse C."/>
            <person name="Hori C."/>
            <person name="Igarashi K."/>
            <person name="Jurgens J.A."/>
            <person name="Kallen N."/>
            <person name="Kersten P."/>
            <person name="Kohler A."/>
            <person name="Kuees U."/>
            <person name="Kumar T.K.A."/>
            <person name="Kuo A."/>
            <person name="LaButti K."/>
            <person name="Larrondo L.F."/>
            <person name="Lindquist E."/>
            <person name="Ling A."/>
            <person name="Lombard V."/>
            <person name="Lucas S."/>
            <person name="Lundell T."/>
            <person name="Martin R."/>
            <person name="McLaughlin D.J."/>
            <person name="Morgenstern I."/>
            <person name="Morin E."/>
            <person name="Murat C."/>
            <person name="Nagy L.G."/>
            <person name="Nolan M."/>
            <person name="Ohm R.A."/>
            <person name="Patyshakuliyeva A."/>
            <person name="Rokas A."/>
            <person name="Ruiz-Duenas F.J."/>
            <person name="Sabat G."/>
            <person name="Salamov A."/>
            <person name="Samejima M."/>
            <person name="Schmutz J."/>
            <person name="Slot J.C."/>
            <person name="St John F."/>
            <person name="Stenlid J."/>
            <person name="Sun H."/>
            <person name="Sun S."/>
            <person name="Syed K."/>
            <person name="Tsang A."/>
            <person name="Wiebenga A."/>
            <person name="Young D."/>
            <person name="Pisabarro A."/>
            <person name="Eastwood D.C."/>
            <person name="Martin F."/>
            <person name="Cullen D."/>
            <person name="Grigoriev I.V."/>
            <person name="Hibbett D.S."/>
        </authorList>
    </citation>
    <scope>NUCLEOTIDE SEQUENCE</scope>
    <source>
        <strain evidence="2">FP-58527</strain>
    </source>
</reference>
<dbReference type="STRING" id="743788.S8FMA2"/>
<dbReference type="Proteomes" id="UP000015241">
    <property type="component" value="Unassembled WGS sequence"/>
</dbReference>